<comment type="caution">
    <text evidence="2">The sequence shown here is derived from an EMBL/GenBank/DDBJ whole genome shotgun (WGS) entry which is preliminary data.</text>
</comment>
<evidence type="ECO:0000313" key="2">
    <source>
        <dbReference type="EMBL" id="MDJ1157733.1"/>
    </source>
</evidence>
<dbReference type="EMBL" id="JASJEV010000003">
    <property type="protein sequence ID" value="MDJ1157733.1"/>
    <property type="molecule type" value="Genomic_DNA"/>
</dbReference>
<dbReference type="GO" id="GO:0004040">
    <property type="term" value="F:amidase activity"/>
    <property type="evidence" value="ECO:0007669"/>
    <property type="project" value="UniProtKB-EC"/>
</dbReference>
<dbReference type="Gene3D" id="3.90.1300.10">
    <property type="entry name" value="Amidase signature (AS) domain"/>
    <property type="match status" value="1"/>
</dbReference>
<proteinExistence type="predicted"/>
<dbReference type="RefSeq" id="WP_283739735.1">
    <property type="nucleotide sequence ID" value="NZ_JASJEV010000003.1"/>
</dbReference>
<dbReference type="NCBIfam" id="NF004816">
    <property type="entry name" value="PRK06170.1"/>
    <property type="match status" value="1"/>
</dbReference>
<dbReference type="Pfam" id="PF01425">
    <property type="entry name" value="Amidase"/>
    <property type="match status" value="1"/>
</dbReference>
<name>A0ABT7AEF8_9HYPH</name>
<dbReference type="EC" id="3.5.1.4" evidence="2"/>
<feature type="domain" description="Amidase" evidence="1">
    <location>
        <begin position="24"/>
        <end position="460"/>
    </location>
</feature>
<evidence type="ECO:0000259" key="1">
    <source>
        <dbReference type="Pfam" id="PF01425"/>
    </source>
</evidence>
<dbReference type="PANTHER" id="PTHR43372:SF4">
    <property type="entry name" value="FATTY-ACID AMIDE HYDROLASE 2"/>
    <property type="match status" value="1"/>
</dbReference>
<dbReference type="SUPFAM" id="SSF75304">
    <property type="entry name" value="Amidase signature (AS) enzymes"/>
    <property type="match status" value="1"/>
</dbReference>
<dbReference type="InterPro" id="IPR052739">
    <property type="entry name" value="FAAH2"/>
</dbReference>
<dbReference type="InterPro" id="IPR036928">
    <property type="entry name" value="AS_sf"/>
</dbReference>
<accession>A0ABT7AEF8</accession>
<sequence>MDLLNEPAHAILAALDRRELSAAELLDETLERIAAVNPALNAIVALDTEAARTAADAADARRGKGEARALDGLVITIKDAFDVAGLVSTAGAPTYRERVPERDAAAVARLRAAGAVILGKTNVPAFSGDFQAYNPIYGATNNPWDRSRSTGGSSGGAAAAVATGMSAFELGSDLGGSIRWPAHACGIFGLKPTWGLVSTRGHVPPPPGVTAEGDLVAAGPLARSAADLDLVLSVIAGPADPDGVKPRLAPPRRTTPAGLRVALWANETFAPVDASVSGAVERAGALLAGAGATVDAAARPAFAFEEAFEVYALMNHAIVAAGLPQKVRDRLAADAVNYAPGDLSHRALQARGARLDAGTWVALQERRQALKTAWDAFFRDWDVVLMPPAPVPAIPHDHSPDFHARTLDVNGEKRPYFDFLMWSSLASGAHLPAAVAPVAQTAGGLPLGVQIVAAEGADRTAIAVAGMLEALGCRYRVPPLLR</sequence>
<evidence type="ECO:0000313" key="3">
    <source>
        <dbReference type="Proteomes" id="UP001321492"/>
    </source>
</evidence>
<keyword evidence="3" id="KW-1185">Reference proteome</keyword>
<reference evidence="2 3" key="1">
    <citation type="submission" date="2023-05" db="EMBL/GenBank/DDBJ databases">
        <title>Chelatococcus sp. nov., a moderately thermophilic bacterium isolated from hot spring microbial mat.</title>
        <authorList>
            <person name="Hu C.-J."/>
            <person name="Li W.-J."/>
        </authorList>
    </citation>
    <scope>NUCLEOTIDE SEQUENCE [LARGE SCALE GENOMIC DNA]</scope>
    <source>
        <strain evidence="2 3">SYSU G07232</strain>
    </source>
</reference>
<gene>
    <name evidence="2" type="ORF">QNA08_05750</name>
</gene>
<dbReference type="PANTHER" id="PTHR43372">
    <property type="entry name" value="FATTY-ACID AMIDE HYDROLASE"/>
    <property type="match status" value="1"/>
</dbReference>
<keyword evidence="2" id="KW-0378">Hydrolase</keyword>
<dbReference type="Proteomes" id="UP001321492">
    <property type="component" value="Unassembled WGS sequence"/>
</dbReference>
<protein>
    <submittedName>
        <fullName evidence="2">Amidase</fullName>
        <ecNumber evidence="2">3.5.1.4</ecNumber>
    </submittedName>
</protein>
<dbReference type="InterPro" id="IPR023631">
    <property type="entry name" value="Amidase_dom"/>
</dbReference>
<organism evidence="2 3">
    <name type="scientific">Chelatococcus albus</name>
    <dbReference type="NCBI Taxonomy" id="3047466"/>
    <lineage>
        <taxon>Bacteria</taxon>
        <taxon>Pseudomonadati</taxon>
        <taxon>Pseudomonadota</taxon>
        <taxon>Alphaproteobacteria</taxon>
        <taxon>Hyphomicrobiales</taxon>
        <taxon>Chelatococcaceae</taxon>
        <taxon>Chelatococcus</taxon>
    </lineage>
</organism>